<dbReference type="Proteomes" id="UP000198290">
    <property type="component" value="Chromosome"/>
</dbReference>
<sequence>MGLRQSKKDKTRLQLLEAALELFGQQGFEVTTINQIAAAVEISPRTLLRYFPTKEDIVLSWLEDSMSGFLAGLLNRIAAEPIPDALISGARELLALYASRKEFYLALERVIASSPQISARKHAMTAQLADEVADIIARNAPAEDAALSMQRHLYPNVLFTIIRVVVTQWVRSQGEADLQLLFSDALRVVRFQHTL</sequence>
<reference evidence="7" key="3">
    <citation type="journal article" date="2017" name="Plant Physiol. Biochem.">
        <title>Differential oxidative and antioxidative response of duckweed Lemna minor toward plant growth promoting/inhibiting bacteria.</title>
        <authorList>
            <person name="Ishizawa H."/>
            <person name="Kuroda M."/>
            <person name="Morikawa M."/>
            <person name="Ike M."/>
        </authorList>
    </citation>
    <scope>NUCLEOTIDE SEQUENCE [LARGE SCALE GENOMIC DNA]</scope>
    <source>
        <strain evidence="7">H3</strain>
    </source>
</reference>
<evidence type="ECO:0000256" key="1">
    <source>
        <dbReference type="ARBA" id="ARBA00023015"/>
    </source>
</evidence>
<evidence type="ECO:0000256" key="2">
    <source>
        <dbReference type="ARBA" id="ARBA00023125"/>
    </source>
</evidence>
<proteinExistence type="predicted"/>
<dbReference type="PROSITE" id="PS50977">
    <property type="entry name" value="HTH_TETR_2"/>
    <property type="match status" value="1"/>
</dbReference>
<keyword evidence="2 4" id="KW-0238">DNA-binding</keyword>
<dbReference type="Gene3D" id="1.10.10.60">
    <property type="entry name" value="Homeodomain-like"/>
    <property type="match status" value="1"/>
</dbReference>
<reference evidence="7" key="1">
    <citation type="journal article" date="2017" name="Biotechnol. Biofuels">
        <title>Evaluation of environmental bacterial communities as a factor affecting the growth of duckweed Lemna minor.</title>
        <authorList>
            <person name="Ishizawa H."/>
            <person name="Kuroda M."/>
            <person name="Morikawa M."/>
            <person name="Ike M."/>
        </authorList>
    </citation>
    <scope>NUCLEOTIDE SEQUENCE [LARGE SCALE GENOMIC DNA]</scope>
    <source>
        <strain evidence="7">H3</strain>
    </source>
</reference>
<evidence type="ECO:0000313" key="7">
    <source>
        <dbReference type="Proteomes" id="UP000198290"/>
    </source>
</evidence>
<dbReference type="InterPro" id="IPR009057">
    <property type="entry name" value="Homeodomain-like_sf"/>
</dbReference>
<dbReference type="GO" id="GO:0003700">
    <property type="term" value="F:DNA-binding transcription factor activity"/>
    <property type="evidence" value="ECO:0007669"/>
    <property type="project" value="TreeGrafter"/>
</dbReference>
<dbReference type="PRINTS" id="PR00455">
    <property type="entry name" value="HTHTETR"/>
</dbReference>
<accession>A0A3G9G9N5</accession>
<name>A0A3G9G9N5_9NEIS</name>
<dbReference type="OrthoDB" id="116240at2"/>
<dbReference type="InterPro" id="IPR050109">
    <property type="entry name" value="HTH-type_TetR-like_transc_reg"/>
</dbReference>
<keyword evidence="7" id="KW-1185">Reference proteome</keyword>
<protein>
    <submittedName>
        <fullName evidence="6">Transcriptional regulator, TetR family</fullName>
    </submittedName>
</protein>
<dbReference type="PANTHER" id="PTHR30055">
    <property type="entry name" value="HTH-TYPE TRANSCRIPTIONAL REGULATOR RUTR"/>
    <property type="match status" value="1"/>
</dbReference>
<evidence type="ECO:0000256" key="3">
    <source>
        <dbReference type="ARBA" id="ARBA00023163"/>
    </source>
</evidence>
<feature type="domain" description="HTH tetR-type" evidence="5">
    <location>
        <begin position="9"/>
        <end position="69"/>
    </location>
</feature>
<evidence type="ECO:0000256" key="4">
    <source>
        <dbReference type="PROSITE-ProRule" id="PRU00335"/>
    </source>
</evidence>
<reference evidence="6 7" key="2">
    <citation type="journal article" date="2017" name="Genome Announc.">
        <title>Draft genome sequence of Aquitalea magnusonii strain H3, a plant growth-promoting bacterium of duckweed Lemna minor.</title>
        <authorList>
            <person name="Ishizawa H."/>
            <person name="Kuroda M."/>
            <person name="Ike M."/>
        </authorList>
    </citation>
    <scope>NUCLEOTIDE SEQUENCE [LARGE SCALE GENOMIC DNA]</scope>
    <source>
        <strain evidence="6 7">H3</strain>
    </source>
</reference>
<feature type="DNA-binding region" description="H-T-H motif" evidence="4">
    <location>
        <begin position="32"/>
        <end position="51"/>
    </location>
</feature>
<evidence type="ECO:0000313" key="6">
    <source>
        <dbReference type="EMBL" id="BBF84174.1"/>
    </source>
</evidence>
<dbReference type="Pfam" id="PF00440">
    <property type="entry name" value="TetR_N"/>
    <property type="match status" value="1"/>
</dbReference>
<keyword evidence="1" id="KW-0805">Transcription regulation</keyword>
<dbReference type="InterPro" id="IPR001647">
    <property type="entry name" value="HTH_TetR"/>
</dbReference>
<dbReference type="AlphaFoldDB" id="A0A3G9G9N5"/>
<dbReference type="EMBL" id="AP018823">
    <property type="protein sequence ID" value="BBF84174.1"/>
    <property type="molecule type" value="Genomic_DNA"/>
</dbReference>
<evidence type="ECO:0000259" key="5">
    <source>
        <dbReference type="PROSITE" id="PS50977"/>
    </source>
</evidence>
<organism evidence="6 7">
    <name type="scientific">Aquitalea magnusonii</name>
    <dbReference type="NCBI Taxonomy" id="332411"/>
    <lineage>
        <taxon>Bacteria</taxon>
        <taxon>Pseudomonadati</taxon>
        <taxon>Pseudomonadota</taxon>
        <taxon>Betaproteobacteria</taxon>
        <taxon>Neisseriales</taxon>
        <taxon>Chromobacteriaceae</taxon>
        <taxon>Aquitalea</taxon>
    </lineage>
</organism>
<dbReference type="Gene3D" id="1.10.357.10">
    <property type="entry name" value="Tetracycline Repressor, domain 2"/>
    <property type="match status" value="1"/>
</dbReference>
<dbReference type="SUPFAM" id="SSF46689">
    <property type="entry name" value="Homeodomain-like"/>
    <property type="match status" value="1"/>
</dbReference>
<dbReference type="KEGG" id="amah:DLM_0513"/>
<dbReference type="GO" id="GO:0000976">
    <property type="term" value="F:transcription cis-regulatory region binding"/>
    <property type="evidence" value="ECO:0007669"/>
    <property type="project" value="TreeGrafter"/>
</dbReference>
<gene>
    <name evidence="6" type="ORF">DLM_0513</name>
</gene>
<dbReference type="PANTHER" id="PTHR30055:SF238">
    <property type="entry name" value="MYCOFACTOCIN BIOSYNTHESIS TRANSCRIPTIONAL REGULATOR MFTR-RELATED"/>
    <property type="match status" value="1"/>
</dbReference>
<keyword evidence="3" id="KW-0804">Transcription</keyword>